<accession>A6DQV5</accession>
<evidence type="ECO:0000313" key="2">
    <source>
        <dbReference type="Proteomes" id="UP000004947"/>
    </source>
</evidence>
<evidence type="ECO:0000313" key="1">
    <source>
        <dbReference type="EMBL" id="EDM26005.1"/>
    </source>
</evidence>
<dbReference type="STRING" id="313628.LNTAR_19447"/>
<dbReference type="EMBL" id="ABCK01000021">
    <property type="protein sequence ID" value="EDM26005.1"/>
    <property type="molecule type" value="Genomic_DNA"/>
</dbReference>
<organism evidence="1 2">
    <name type="scientific">Lentisphaera araneosa HTCC2155</name>
    <dbReference type="NCBI Taxonomy" id="313628"/>
    <lineage>
        <taxon>Bacteria</taxon>
        <taxon>Pseudomonadati</taxon>
        <taxon>Lentisphaerota</taxon>
        <taxon>Lentisphaeria</taxon>
        <taxon>Lentisphaerales</taxon>
        <taxon>Lentisphaeraceae</taxon>
        <taxon>Lentisphaera</taxon>
    </lineage>
</organism>
<proteinExistence type="predicted"/>
<name>A6DQV5_9BACT</name>
<sequence length="46" mass="5120">MGAFCFGALLKAKRGSGRLNPVALMKFLLFTKNTYAYELAESNKTF</sequence>
<reference evidence="1 2" key="1">
    <citation type="journal article" date="2010" name="J. Bacteriol.">
        <title>Genome sequence of Lentisphaera araneosa HTCC2155T, the type species of the order Lentisphaerales in the phylum Lentisphaerae.</title>
        <authorList>
            <person name="Thrash J.C."/>
            <person name="Cho J.C."/>
            <person name="Vergin K.L."/>
            <person name="Morris R.M."/>
            <person name="Giovannoni S.J."/>
        </authorList>
    </citation>
    <scope>NUCLEOTIDE SEQUENCE [LARGE SCALE GENOMIC DNA]</scope>
    <source>
        <strain evidence="1 2">HTCC2155</strain>
    </source>
</reference>
<dbReference type="Proteomes" id="UP000004947">
    <property type="component" value="Unassembled WGS sequence"/>
</dbReference>
<protein>
    <submittedName>
        <fullName evidence="1">Uncharacterized protein</fullName>
    </submittedName>
</protein>
<keyword evidence="2" id="KW-1185">Reference proteome</keyword>
<dbReference type="AlphaFoldDB" id="A6DQV5"/>
<gene>
    <name evidence="1" type="ORF">LNTAR_19447</name>
</gene>
<comment type="caution">
    <text evidence="1">The sequence shown here is derived from an EMBL/GenBank/DDBJ whole genome shotgun (WGS) entry which is preliminary data.</text>
</comment>